<dbReference type="EMBL" id="LAZR01011604">
    <property type="protein sequence ID" value="KKM60812.1"/>
    <property type="molecule type" value="Genomic_DNA"/>
</dbReference>
<proteinExistence type="predicted"/>
<reference evidence="1" key="1">
    <citation type="journal article" date="2015" name="Nature">
        <title>Complex archaea that bridge the gap between prokaryotes and eukaryotes.</title>
        <authorList>
            <person name="Spang A."/>
            <person name="Saw J.H."/>
            <person name="Jorgensen S.L."/>
            <person name="Zaremba-Niedzwiedzka K."/>
            <person name="Martijn J."/>
            <person name="Lind A.E."/>
            <person name="van Eijk R."/>
            <person name="Schleper C."/>
            <person name="Guy L."/>
            <person name="Ettema T.J."/>
        </authorList>
    </citation>
    <scope>NUCLEOTIDE SEQUENCE</scope>
</reference>
<organism evidence="1">
    <name type="scientific">marine sediment metagenome</name>
    <dbReference type="NCBI Taxonomy" id="412755"/>
    <lineage>
        <taxon>unclassified sequences</taxon>
        <taxon>metagenomes</taxon>
        <taxon>ecological metagenomes</taxon>
    </lineage>
</organism>
<sequence>MMASNHEPLISDATVEWIEALIERGWAVRYVRQIKRFAWRSPEGISGDEYQSDSLETFPRAVCERIRKDFPRAAV</sequence>
<dbReference type="AlphaFoldDB" id="A0A0F9LUR5"/>
<gene>
    <name evidence="1" type="ORF">LCGC14_1538040</name>
</gene>
<protein>
    <submittedName>
        <fullName evidence="1">Uncharacterized protein</fullName>
    </submittedName>
</protein>
<accession>A0A0F9LUR5</accession>
<name>A0A0F9LUR5_9ZZZZ</name>
<evidence type="ECO:0000313" key="1">
    <source>
        <dbReference type="EMBL" id="KKM60812.1"/>
    </source>
</evidence>
<comment type="caution">
    <text evidence="1">The sequence shown here is derived from an EMBL/GenBank/DDBJ whole genome shotgun (WGS) entry which is preliminary data.</text>
</comment>